<feature type="domain" description="DUF6593" evidence="2">
    <location>
        <begin position="79"/>
        <end position="237"/>
    </location>
</feature>
<dbReference type="Proteomes" id="UP000092993">
    <property type="component" value="Unassembled WGS sequence"/>
</dbReference>
<proteinExistence type="predicted"/>
<dbReference type="OrthoDB" id="3174721at2759"/>
<dbReference type="AlphaFoldDB" id="A0A1C7LM61"/>
<keyword evidence="4" id="KW-1185">Reference proteome</keyword>
<dbReference type="InterPro" id="IPR046528">
    <property type="entry name" value="DUF6593"/>
</dbReference>
<accession>A0A1C7LM61</accession>
<evidence type="ECO:0000256" key="1">
    <source>
        <dbReference type="SAM" id="MobiDB-lite"/>
    </source>
</evidence>
<evidence type="ECO:0000313" key="3">
    <source>
        <dbReference type="EMBL" id="OBZ65618.1"/>
    </source>
</evidence>
<feature type="region of interest" description="Disordered" evidence="1">
    <location>
        <begin position="1"/>
        <end position="30"/>
    </location>
</feature>
<name>A0A1C7LM61_GRIFR</name>
<gene>
    <name evidence="3" type="ORF">A0H81_14425</name>
</gene>
<evidence type="ECO:0000259" key="2">
    <source>
        <dbReference type="Pfam" id="PF20236"/>
    </source>
</evidence>
<dbReference type="EMBL" id="LUGG01000043">
    <property type="protein sequence ID" value="OBZ65618.1"/>
    <property type="molecule type" value="Genomic_DNA"/>
</dbReference>
<evidence type="ECO:0000313" key="4">
    <source>
        <dbReference type="Proteomes" id="UP000092993"/>
    </source>
</evidence>
<reference evidence="3 4" key="1">
    <citation type="submission" date="2016-03" db="EMBL/GenBank/DDBJ databases">
        <title>Whole genome sequencing of Grifola frondosa 9006-11.</title>
        <authorList>
            <person name="Min B."/>
            <person name="Park H."/>
            <person name="Kim J.-G."/>
            <person name="Cho H."/>
            <person name="Oh Y.-L."/>
            <person name="Kong W.-S."/>
            <person name="Choi I.-G."/>
        </authorList>
    </citation>
    <scope>NUCLEOTIDE SEQUENCE [LARGE SCALE GENOMIC DNA]</scope>
    <source>
        <strain evidence="3 4">9006-11</strain>
    </source>
</reference>
<protein>
    <recommendedName>
        <fullName evidence="2">DUF6593 domain-containing protein</fullName>
    </recommendedName>
</protein>
<sequence>MVPPADPPSYDDVVESSASSARLESHQDASSRLSMVNDLVSSDSSSRHEESAVYLLPPMMGPVVYSFVQQSFNSMILSGQHETSPYYHISVHTNCFIPSSYITVIRRGSNEDGDLIGSFEMGISEKKPTVKMGDRERVLDIVLFRAGSKSDRAWHWRWHSDIRQHLCWRYDSPVKYCYLRTQSGNPSGPILAAYTPPPLVPRADGFASPPASLKLYPEGQELFDHILVSALVIERKRLTPSAATLKQLFN</sequence>
<dbReference type="Pfam" id="PF20236">
    <property type="entry name" value="DUF6593"/>
    <property type="match status" value="1"/>
</dbReference>
<comment type="caution">
    <text evidence="3">The sequence shown here is derived from an EMBL/GenBank/DDBJ whole genome shotgun (WGS) entry which is preliminary data.</text>
</comment>
<dbReference type="OMA" id="NCEITPR"/>
<organism evidence="3 4">
    <name type="scientific">Grifola frondosa</name>
    <name type="common">Maitake</name>
    <name type="synonym">Polyporus frondosus</name>
    <dbReference type="NCBI Taxonomy" id="5627"/>
    <lineage>
        <taxon>Eukaryota</taxon>
        <taxon>Fungi</taxon>
        <taxon>Dikarya</taxon>
        <taxon>Basidiomycota</taxon>
        <taxon>Agaricomycotina</taxon>
        <taxon>Agaricomycetes</taxon>
        <taxon>Polyporales</taxon>
        <taxon>Grifolaceae</taxon>
        <taxon>Grifola</taxon>
    </lineage>
</organism>